<dbReference type="InterPro" id="IPR024191">
    <property type="entry name" value="Peptidase_M61"/>
</dbReference>
<organism evidence="4 5">
    <name type="scientific">Siphonobacter aquaeclarae</name>
    <dbReference type="NCBI Taxonomy" id="563176"/>
    <lineage>
        <taxon>Bacteria</taxon>
        <taxon>Pseudomonadati</taxon>
        <taxon>Bacteroidota</taxon>
        <taxon>Cytophagia</taxon>
        <taxon>Cytophagales</taxon>
        <taxon>Cytophagaceae</taxon>
        <taxon>Siphonobacter</taxon>
    </lineage>
</organism>
<dbReference type="PIRSF" id="PIRSF016493">
    <property type="entry name" value="Glycyl_aminpptds"/>
    <property type="match status" value="1"/>
</dbReference>
<feature type="domain" description="Peptidase M61 N-terminal" evidence="3">
    <location>
        <begin position="23"/>
        <end position="191"/>
    </location>
</feature>
<sequence>MSLFRNILWLNLLSIPAVAQQLTYTVTTPDPASHLVHVELQVDGSTNAAPVFKMPVWTPGYYQLMNYAGNVSGFTATDAQGKTLTWSKPTPSSWKIDAGKNTSLRIRYDVLATRSFVAASYLNHDRAYLSPAGVFLHLKDRITLPVTVTLKPLPDWSPRIATGLEPVAGQSYTFAASDFDVLYDSPILMGKLEELPAFSVKGIPHYFVGYQLGQFDKPGFMADLSKIVTVASELIGDIPYKHYTFIAIGRGGGGIEHLNSTSVAFDGNQLNTRGGRLKLYNFLAHEYFHHYNVKRIRPVELGPFNYDAENKTRMLWVSEGFTVYYEYLVVRRAGLMSDEELFSSFEKNLRNYENKPGRLYQSATQASYETWSDGPFGRTGDEVNKTISYYDKGPVLGLLLDFRIRYVTGNKKSLDDVMRALYQTYYKEKKRGFTEDEFRKTCESIAGKQLNEVFDYASTTRPVDYPKYFAYAGLNIDTTQHVVPGGWTGLTATTRNDSLTIRNVEYESPAWQAGLRSGMIVLSKNGATPRVLMPVEASLQPGVDVVLFIADKKGPRTVHFPAGQKREKPFTISRMPQPNTLQKAILESWLH</sequence>
<dbReference type="RefSeq" id="WP_093197486.1">
    <property type="nucleotide sequence ID" value="NZ_FNGS01000001.1"/>
</dbReference>
<keyword evidence="4" id="KW-0482">Metalloprotease</keyword>
<dbReference type="GO" id="GO:0006508">
    <property type="term" value="P:proteolysis"/>
    <property type="evidence" value="ECO:0007669"/>
    <property type="project" value="UniProtKB-KW"/>
</dbReference>
<keyword evidence="1" id="KW-0732">Signal</keyword>
<evidence type="ECO:0000313" key="5">
    <source>
        <dbReference type="Proteomes" id="UP000198901"/>
    </source>
</evidence>
<dbReference type="GO" id="GO:0008237">
    <property type="term" value="F:metallopeptidase activity"/>
    <property type="evidence" value="ECO:0007669"/>
    <property type="project" value="UniProtKB-KW"/>
</dbReference>
<dbReference type="SUPFAM" id="SSF50156">
    <property type="entry name" value="PDZ domain-like"/>
    <property type="match status" value="1"/>
</dbReference>
<reference evidence="4 5" key="1">
    <citation type="submission" date="2016-10" db="EMBL/GenBank/DDBJ databases">
        <authorList>
            <person name="de Groot N.N."/>
        </authorList>
    </citation>
    <scope>NUCLEOTIDE SEQUENCE [LARGE SCALE GENOMIC DNA]</scope>
    <source>
        <strain evidence="4 5">DSM 21668</strain>
    </source>
</reference>
<evidence type="ECO:0000313" key="4">
    <source>
        <dbReference type="EMBL" id="SDL27822.1"/>
    </source>
</evidence>
<evidence type="ECO:0000259" key="3">
    <source>
        <dbReference type="Pfam" id="PF17899"/>
    </source>
</evidence>
<evidence type="ECO:0000259" key="2">
    <source>
        <dbReference type="Pfam" id="PF05299"/>
    </source>
</evidence>
<evidence type="ECO:0000256" key="1">
    <source>
        <dbReference type="SAM" id="SignalP"/>
    </source>
</evidence>
<feature type="domain" description="Peptidase M61 catalytic" evidence="2">
    <location>
        <begin position="280"/>
        <end position="395"/>
    </location>
</feature>
<dbReference type="Gene3D" id="2.60.40.3650">
    <property type="match status" value="1"/>
</dbReference>
<protein>
    <submittedName>
        <fullName evidence="4">Predicted metalloprotease, contains C-terminal PDZ domain</fullName>
    </submittedName>
</protein>
<accession>A0A1G9IRR8</accession>
<dbReference type="Pfam" id="PF05299">
    <property type="entry name" value="Peptidase_M61"/>
    <property type="match status" value="1"/>
</dbReference>
<feature type="chain" id="PRO_5011701604" evidence="1">
    <location>
        <begin position="20"/>
        <end position="591"/>
    </location>
</feature>
<dbReference type="InterPro" id="IPR040756">
    <property type="entry name" value="Peptidase_M61_N"/>
</dbReference>
<dbReference type="InterPro" id="IPR036034">
    <property type="entry name" value="PDZ_sf"/>
</dbReference>
<dbReference type="AlphaFoldDB" id="A0A1G9IRR8"/>
<keyword evidence="5" id="KW-1185">Reference proteome</keyword>
<dbReference type="Proteomes" id="UP000198901">
    <property type="component" value="Unassembled WGS sequence"/>
</dbReference>
<feature type="signal peptide" evidence="1">
    <location>
        <begin position="1"/>
        <end position="19"/>
    </location>
</feature>
<dbReference type="Gene3D" id="1.10.390.10">
    <property type="entry name" value="Neutral Protease Domain 2"/>
    <property type="match status" value="1"/>
</dbReference>
<keyword evidence="4" id="KW-0645">Protease</keyword>
<dbReference type="InterPro" id="IPR027268">
    <property type="entry name" value="Peptidase_M4/M1_CTD_sf"/>
</dbReference>
<dbReference type="EMBL" id="FNGS01000001">
    <property type="protein sequence ID" value="SDL27822.1"/>
    <property type="molecule type" value="Genomic_DNA"/>
</dbReference>
<dbReference type="InterPro" id="IPR007963">
    <property type="entry name" value="Peptidase_M61_catalytic"/>
</dbReference>
<dbReference type="Pfam" id="PF17899">
    <property type="entry name" value="Peptidase_M61_N"/>
    <property type="match status" value="1"/>
</dbReference>
<gene>
    <name evidence="4" type="ORF">SAMN04488090_0593</name>
</gene>
<dbReference type="STRING" id="563176.SAMN04488090_0593"/>
<dbReference type="SUPFAM" id="SSF55486">
    <property type="entry name" value="Metalloproteases ('zincins'), catalytic domain"/>
    <property type="match status" value="1"/>
</dbReference>
<keyword evidence="4" id="KW-0378">Hydrolase</keyword>
<proteinExistence type="predicted"/>
<dbReference type="OrthoDB" id="9778516at2"/>
<name>A0A1G9IRR8_9BACT</name>